<proteinExistence type="predicted"/>
<protein>
    <submittedName>
        <fullName evidence="1">Uncharacterized protein</fullName>
    </submittedName>
</protein>
<accession>W2Y379</accession>
<organism evidence="1 2">
    <name type="scientific">Phytophthora nicotianae P10297</name>
    <dbReference type="NCBI Taxonomy" id="1317064"/>
    <lineage>
        <taxon>Eukaryota</taxon>
        <taxon>Sar</taxon>
        <taxon>Stramenopiles</taxon>
        <taxon>Oomycota</taxon>
        <taxon>Peronosporomycetes</taxon>
        <taxon>Peronosporales</taxon>
        <taxon>Peronosporaceae</taxon>
        <taxon>Phytophthora</taxon>
    </lineage>
</organism>
<sequence>MSSEIMVFPSWRWKHSRSCCSSSGNLTRRRRVADVFELQNLDPINHVRVLDIGNEAATKQFTRLILDARAYDALESVK</sequence>
<dbReference type="Proteomes" id="UP000018948">
    <property type="component" value="Unassembled WGS sequence"/>
</dbReference>
<comment type="caution">
    <text evidence="1">The sequence shown here is derived from an EMBL/GenBank/DDBJ whole genome shotgun (WGS) entry which is preliminary data.</text>
</comment>
<evidence type="ECO:0000313" key="1">
    <source>
        <dbReference type="EMBL" id="ETP29575.1"/>
    </source>
</evidence>
<dbReference type="AlphaFoldDB" id="W2Y379"/>
<dbReference type="EMBL" id="ANIY01004408">
    <property type="protein sequence ID" value="ETP29575.1"/>
    <property type="molecule type" value="Genomic_DNA"/>
</dbReference>
<gene>
    <name evidence="1" type="ORF">F442_21283</name>
</gene>
<name>W2Y379_PHYNI</name>
<reference evidence="1 2" key="1">
    <citation type="submission" date="2013-11" db="EMBL/GenBank/DDBJ databases">
        <title>The Genome Sequence of Phytophthora parasitica P10297.</title>
        <authorList>
            <consortium name="The Broad Institute Genomics Platform"/>
            <person name="Russ C."/>
            <person name="Tyler B."/>
            <person name="Panabieres F."/>
            <person name="Shan W."/>
            <person name="Tripathy S."/>
            <person name="Grunwald N."/>
            <person name="Machado M."/>
            <person name="Johnson C.S."/>
            <person name="Walker B."/>
            <person name="Young S.K."/>
            <person name="Zeng Q."/>
            <person name="Gargeya S."/>
            <person name="Fitzgerald M."/>
            <person name="Haas B."/>
            <person name="Abouelleil A."/>
            <person name="Allen A.W."/>
            <person name="Alvarado L."/>
            <person name="Arachchi H.M."/>
            <person name="Berlin A.M."/>
            <person name="Chapman S.B."/>
            <person name="Gainer-Dewar J."/>
            <person name="Goldberg J."/>
            <person name="Griggs A."/>
            <person name="Gujja S."/>
            <person name="Hansen M."/>
            <person name="Howarth C."/>
            <person name="Imamovic A."/>
            <person name="Ireland A."/>
            <person name="Larimer J."/>
            <person name="McCowan C."/>
            <person name="Murphy C."/>
            <person name="Pearson M."/>
            <person name="Poon T.W."/>
            <person name="Priest M."/>
            <person name="Roberts A."/>
            <person name="Saif S."/>
            <person name="Shea T."/>
            <person name="Sisk P."/>
            <person name="Sykes S."/>
            <person name="Wortman J."/>
            <person name="Nusbaum C."/>
            <person name="Birren B."/>
        </authorList>
    </citation>
    <scope>NUCLEOTIDE SEQUENCE [LARGE SCALE GENOMIC DNA]</scope>
    <source>
        <strain evidence="1 2">P10297</strain>
    </source>
</reference>
<evidence type="ECO:0000313" key="2">
    <source>
        <dbReference type="Proteomes" id="UP000018948"/>
    </source>
</evidence>